<name>A0A2S0M630_MEGEL</name>
<proteinExistence type="predicted"/>
<protein>
    <submittedName>
        <fullName evidence="1">Uncharacterized protein</fullName>
    </submittedName>
</protein>
<dbReference type="EMBL" id="CP027569">
    <property type="protein sequence ID" value="AVO26901.1"/>
    <property type="molecule type" value="Genomic_DNA"/>
</dbReference>
<accession>A0A2S0M630</accession>
<dbReference type="OrthoDB" id="2291120at2"/>
<evidence type="ECO:0000313" key="2">
    <source>
        <dbReference type="Proteomes" id="UP000238358"/>
    </source>
</evidence>
<dbReference type="Proteomes" id="UP000238358">
    <property type="component" value="Chromosome"/>
</dbReference>
<gene>
    <name evidence="1" type="ORF">C6Y28_04335</name>
</gene>
<organism evidence="1 2">
    <name type="scientific">Megasphaera elsdenii</name>
    <dbReference type="NCBI Taxonomy" id="907"/>
    <lineage>
        <taxon>Bacteria</taxon>
        <taxon>Bacillati</taxon>
        <taxon>Bacillota</taxon>
        <taxon>Negativicutes</taxon>
        <taxon>Veillonellales</taxon>
        <taxon>Veillonellaceae</taxon>
        <taxon>Megasphaera</taxon>
    </lineage>
</organism>
<sequence>MAEKKKESKREKFVRIAEARTNKILNMVDLLGNCSNPSIYEYSQSDVNQIFSAIENAIKDAKKKFSAQDTEKTTKFSLKK</sequence>
<dbReference type="AlphaFoldDB" id="A0A2S0M630"/>
<evidence type="ECO:0000313" key="1">
    <source>
        <dbReference type="EMBL" id="AVO26901.1"/>
    </source>
</evidence>
<reference evidence="1 2" key="1">
    <citation type="journal article" date="2018" name="Genome Announc.">
        <title>Complete genomes of two Megasphaera elsdenii strains, NCIMB 702410 and ATCC 25940.</title>
        <authorList>
            <person name="Hatmaker E.A."/>
            <person name="O'Dell K."/>
            <person name="Riley L.A."/>
            <person name="Klingeman D.M."/>
            <person name="Guss A.M."/>
        </authorList>
    </citation>
    <scope>NUCLEOTIDE SEQUENCE [LARGE SCALE GENOMIC DNA]</scope>
    <source>
        <strain evidence="1 2">NCIMB702410</strain>
    </source>
</reference>
<dbReference type="RefSeq" id="WP_027895163.1">
    <property type="nucleotide sequence ID" value="NZ_CP027569.1"/>
</dbReference>